<evidence type="ECO:0008006" key="6">
    <source>
        <dbReference type="Google" id="ProtNLM"/>
    </source>
</evidence>
<evidence type="ECO:0000256" key="1">
    <source>
        <dbReference type="SAM" id="MobiDB-lite"/>
    </source>
</evidence>
<dbReference type="EMBL" id="JAVHJO010000004">
    <property type="protein sequence ID" value="KAK6540645.1"/>
    <property type="molecule type" value="Genomic_DNA"/>
</dbReference>
<dbReference type="Proteomes" id="UP001365542">
    <property type="component" value="Unassembled WGS sequence"/>
</dbReference>
<keyword evidence="2" id="KW-0472">Membrane</keyword>
<reference evidence="4 5" key="1">
    <citation type="submission" date="2019-10" db="EMBL/GenBank/DDBJ databases">
        <authorList>
            <person name="Palmer J.M."/>
        </authorList>
    </citation>
    <scope>NUCLEOTIDE SEQUENCE [LARGE SCALE GENOMIC DNA]</scope>
    <source>
        <strain evidence="4 5">TWF694</strain>
    </source>
</reference>
<keyword evidence="5" id="KW-1185">Reference proteome</keyword>
<feature type="compositionally biased region" description="Polar residues" evidence="1">
    <location>
        <begin position="175"/>
        <end position="186"/>
    </location>
</feature>
<keyword evidence="2" id="KW-0812">Transmembrane</keyword>
<evidence type="ECO:0000313" key="5">
    <source>
        <dbReference type="Proteomes" id="UP001365542"/>
    </source>
</evidence>
<keyword evidence="3" id="KW-0732">Signal</keyword>
<feature type="signal peptide" evidence="3">
    <location>
        <begin position="1"/>
        <end position="22"/>
    </location>
</feature>
<proteinExistence type="predicted"/>
<protein>
    <recommendedName>
        <fullName evidence="6">Mid2 domain-containing protein</fullName>
    </recommendedName>
</protein>
<evidence type="ECO:0000313" key="4">
    <source>
        <dbReference type="EMBL" id="KAK6540645.1"/>
    </source>
</evidence>
<organism evidence="4 5">
    <name type="scientific">Orbilia ellipsospora</name>
    <dbReference type="NCBI Taxonomy" id="2528407"/>
    <lineage>
        <taxon>Eukaryota</taxon>
        <taxon>Fungi</taxon>
        <taxon>Dikarya</taxon>
        <taxon>Ascomycota</taxon>
        <taxon>Pezizomycotina</taxon>
        <taxon>Orbiliomycetes</taxon>
        <taxon>Orbiliales</taxon>
        <taxon>Orbiliaceae</taxon>
        <taxon>Orbilia</taxon>
    </lineage>
</organism>
<feature type="region of interest" description="Disordered" evidence="1">
    <location>
        <begin position="153"/>
        <end position="186"/>
    </location>
</feature>
<keyword evidence="2" id="KW-1133">Transmembrane helix</keyword>
<feature type="transmembrane region" description="Helical" evidence="2">
    <location>
        <begin position="198"/>
        <end position="222"/>
    </location>
</feature>
<gene>
    <name evidence="4" type="ORF">TWF694_008040</name>
</gene>
<sequence>MRSRVISNLGLILLAFPSISIAATQCYFNDGTEAPGYSACNSNQSGNSHSACCNLGNPQRGRADVCLTSGLCFWQQSTSSNGFLFANGCTDPTGQDPSCQQLCTGRNATVYTVVACPEGKWCCSTLLAANATANCCNNSFSLPAGALLAQTATLPSPPSTTTPPGISSSAGAPAITSNASQSSTSTPIATCPADKSTVVGASVGAVLGASLLAALVAIVFLLRKVRHLTRAAIAAQGLGRFDDPKTTSSRGLGGSTTYNHNTYNITGGNAAFEIDGSQRMNGVSELPVNNFNGQDHDRGYAL</sequence>
<evidence type="ECO:0000256" key="3">
    <source>
        <dbReference type="SAM" id="SignalP"/>
    </source>
</evidence>
<name>A0AAV9XFV6_9PEZI</name>
<evidence type="ECO:0000256" key="2">
    <source>
        <dbReference type="SAM" id="Phobius"/>
    </source>
</evidence>
<dbReference type="AlphaFoldDB" id="A0AAV9XFV6"/>
<comment type="caution">
    <text evidence="4">The sequence shown here is derived from an EMBL/GenBank/DDBJ whole genome shotgun (WGS) entry which is preliminary data.</text>
</comment>
<accession>A0AAV9XFV6</accession>
<feature type="chain" id="PRO_5043754390" description="Mid2 domain-containing protein" evidence="3">
    <location>
        <begin position="23"/>
        <end position="302"/>
    </location>
</feature>